<organism evidence="5">
    <name type="scientific">Dissoconium aciculare CBS 342.82</name>
    <dbReference type="NCBI Taxonomy" id="1314786"/>
    <lineage>
        <taxon>Eukaryota</taxon>
        <taxon>Fungi</taxon>
        <taxon>Dikarya</taxon>
        <taxon>Ascomycota</taxon>
        <taxon>Pezizomycotina</taxon>
        <taxon>Dothideomycetes</taxon>
        <taxon>Dothideomycetidae</taxon>
        <taxon>Mycosphaerellales</taxon>
        <taxon>Dissoconiaceae</taxon>
        <taxon>Dissoconium</taxon>
    </lineage>
</organism>
<dbReference type="Proteomes" id="UP000504637">
    <property type="component" value="Unplaced"/>
</dbReference>
<evidence type="ECO:0000259" key="3">
    <source>
        <dbReference type="PROSITE" id="PS50908"/>
    </source>
</evidence>
<keyword evidence="1" id="KW-0175">Coiled coil</keyword>
<evidence type="ECO:0000256" key="2">
    <source>
        <dbReference type="SAM" id="MobiDB-lite"/>
    </source>
</evidence>
<feature type="compositionally biased region" description="Basic and acidic residues" evidence="2">
    <location>
        <begin position="173"/>
        <end position="197"/>
    </location>
</feature>
<feature type="compositionally biased region" description="Acidic residues" evidence="2">
    <location>
        <begin position="213"/>
        <end position="223"/>
    </location>
</feature>
<dbReference type="InterPro" id="IPR006575">
    <property type="entry name" value="RWD_dom"/>
</dbReference>
<reference evidence="5" key="2">
    <citation type="submission" date="2020-04" db="EMBL/GenBank/DDBJ databases">
        <authorList>
            <consortium name="NCBI Genome Project"/>
        </authorList>
    </citation>
    <scope>NUCLEOTIDE SEQUENCE</scope>
    <source>
        <strain evidence="5">CBS 342.82</strain>
    </source>
</reference>
<dbReference type="Gene3D" id="3.10.110.10">
    <property type="entry name" value="Ubiquitin Conjugating Enzyme"/>
    <property type="match status" value="1"/>
</dbReference>
<dbReference type="PROSITE" id="PS50908">
    <property type="entry name" value="RWD"/>
    <property type="match status" value="1"/>
</dbReference>
<gene>
    <name evidence="5" type="ORF">K489DRAFT_322463</name>
</gene>
<name>A0A6J3LYR6_9PEZI</name>
<sequence>MGIEEQREEREVLDSIFPDEIQDVGENGFRITIQLDVPKQDDDESEDPIVILNVRYPEAYPDEAPTLDITQPPNAPKYAHLDIQDDKQSLLEALQPSIEENMGMAMIFQLVSALKEAAELLIEERRQKIEKQREQELLKAEQEENQKFEGEKVTRESFLEWRDRFQAEMSADAAKKLAEQEAEEKKKRGGKPEEKKLTGKQLWEQGLASKLADEDEDDGEDVVEQMRQIKVS</sequence>
<accession>A0A6J3LYR6</accession>
<reference evidence="5" key="3">
    <citation type="submission" date="2025-08" db="UniProtKB">
        <authorList>
            <consortium name="RefSeq"/>
        </authorList>
    </citation>
    <scope>IDENTIFICATION</scope>
    <source>
        <strain evidence="5">CBS 342.82</strain>
    </source>
</reference>
<feature type="domain" description="RWD" evidence="3">
    <location>
        <begin position="8"/>
        <end position="121"/>
    </location>
</feature>
<evidence type="ECO:0000313" key="4">
    <source>
        <dbReference type="Proteomes" id="UP000504637"/>
    </source>
</evidence>
<dbReference type="PANTHER" id="PTHR12292">
    <property type="entry name" value="RWD DOMAIN-CONTAINING PROTEIN"/>
    <property type="match status" value="1"/>
</dbReference>
<dbReference type="OrthoDB" id="277175at2759"/>
<dbReference type="CDD" id="cd23823">
    <property type="entry name" value="RWD_GCN2"/>
    <property type="match status" value="1"/>
</dbReference>
<dbReference type="SMART" id="SM00591">
    <property type="entry name" value="RWD"/>
    <property type="match status" value="1"/>
</dbReference>
<dbReference type="GeneID" id="54359425"/>
<feature type="region of interest" description="Disordered" evidence="2">
    <location>
        <begin position="170"/>
        <end position="232"/>
    </location>
</feature>
<dbReference type="InterPro" id="IPR040213">
    <property type="entry name" value="GIR2-like"/>
</dbReference>
<protein>
    <submittedName>
        <fullName evidence="5">RWD-domain-containing protein</fullName>
    </submittedName>
</protein>
<dbReference type="AlphaFoldDB" id="A0A6J3LYR6"/>
<feature type="coiled-coil region" evidence="1">
    <location>
        <begin position="111"/>
        <end position="151"/>
    </location>
</feature>
<proteinExistence type="predicted"/>
<dbReference type="InterPro" id="IPR016135">
    <property type="entry name" value="UBQ-conjugating_enzyme/RWD"/>
</dbReference>
<evidence type="ECO:0000313" key="5">
    <source>
        <dbReference type="RefSeq" id="XP_033457937.1"/>
    </source>
</evidence>
<dbReference type="FunFam" id="3.10.110.10:FF:000075">
    <property type="entry name" value="RWD domain-containing protein (Gir2)"/>
    <property type="match status" value="1"/>
</dbReference>
<evidence type="ECO:0000256" key="1">
    <source>
        <dbReference type="SAM" id="Coils"/>
    </source>
</evidence>
<dbReference type="Pfam" id="PF05773">
    <property type="entry name" value="RWD"/>
    <property type="match status" value="1"/>
</dbReference>
<dbReference type="RefSeq" id="XP_033457937.1">
    <property type="nucleotide sequence ID" value="XM_033601625.1"/>
</dbReference>
<keyword evidence="4" id="KW-1185">Reference proteome</keyword>
<reference evidence="5" key="1">
    <citation type="submission" date="2020-01" db="EMBL/GenBank/DDBJ databases">
        <authorList>
            <consortium name="DOE Joint Genome Institute"/>
            <person name="Haridas S."/>
            <person name="Albert R."/>
            <person name="Binder M."/>
            <person name="Bloem J."/>
            <person name="Labutti K."/>
            <person name="Salamov A."/>
            <person name="Andreopoulos B."/>
            <person name="Baker S.E."/>
            <person name="Barry K."/>
            <person name="Bills G."/>
            <person name="Bluhm B.H."/>
            <person name="Cannon C."/>
            <person name="Castanera R."/>
            <person name="Culley D.E."/>
            <person name="Daum C."/>
            <person name="Ezra D."/>
            <person name="Gonzalez J.B."/>
            <person name="Henrissat B."/>
            <person name="Kuo A."/>
            <person name="Liang C."/>
            <person name="Lipzen A."/>
            <person name="Lutzoni F."/>
            <person name="Magnuson J."/>
            <person name="Mondo S."/>
            <person name="Nolan M."/>
            <person name="Ohm R."/>
            <person name="Pangilinan J."/>
            <person name="Park H.-J."/>
            <person name="Ramirez L."/>
            <person name="Alfaro M."/>
            <person name="Sun H."/>
            <person name="Tritt A."/>
            <person name="Yoshinaga Y."/>
            <person name="Zwiers L.-H."/>
            <person name="Turgeon B.G."/>
            <person name="Goodwin S.B."/>
            <person name="Spatafora J.W."/>
            <person name="Crous P.W."/>
            <person name="Grigoriev I.V."/>
        </authorList>
    </citation>
    <scope>NUCLEOTIDE SEQUENCE</scope>
    <source>
        <strain evidence="5">CBS 342.82</strain>
    </source>
</reference>
<dbReference type="SUPFAM" id="SSF54495">
    <property type="entry name" value="UBC-like"/>
    <property type="match status" value="1"/>
</dbReference>